<proteinExistence type="predicted"/>
<evidence type="ECO:0000313" key="2">
    <source>
        <dbReference type="Proteomes" id="UP001595617"/>
    </source>
</evidence>
<dbReference type="Proteomes" id="UP001595617">
    <property type="component" value="Unassembled WGS sequence"/>
</dbReference>
<keyword evidence="2" id="KW-1185">Reference proteome</keyword>
<accession>A0ABV7ZY96</accession>
<dbReference type="InterPro" id="IPR015424">
    <property type="entry name" value="PyrdxlP-dep_Trfase"/>
</dbReference>
<gene>
    <name evidence="1" type="ORF">ACFOOG_09765</name>
</gene>
<dbReference type="EMBL" id="JBHRYR010000003">
    <property type="protein sequence ID" value="MFC3853116.1"/>
    <property type="molecule type" value="Genomic_DNA"/>
</dbReference>
<dbReference type="Gene3D" id="3.90.1150.10">
    <property type="entry name" value="Aspartate Aminotransferase, domain 1"/>
    <property type="match status" value="1"/>
</dbReference>
<dbReference type="InterPro" id="IPR015421">
    <property type="entry name" value="PyrdxlP-dep_Trfase_major"/>
</dbReference>
<name>A0ABV7ZY96_9GAMM</name>
<dbReference type="Gene3D" id="3.40.640.10">
    <property type="entry name" value="Type I PLP-dependent aspartate aminotransferase-like (Major domain)"/>
    <property type="match status" value="1"/>
</dbReference>
<reference evidence="2" key="1">
    <citation type="journal article" date="2019" name="Int. J. Syst. Evol. Microbiol.">
        <title>The Global Catalogue of Microorganisms (GCM) 10K type strain sequencing project: providing services to taxonomists for standard genome sequencing and annotation.</title>
        <authorList>
            <consortium name="The Broad Institute Genomics Platform"/>
            <consortium name="The Broad Institute Genome Sequencing Center for Infectious Disease"/>
            <person name="Wu L."/>
            <person name="Ma J."/>
        </authorList>
    </citation>
    <scope>NUCLEOTIDE SEQUENCE [LARGE SCALE GENOMIC DNA]</scope>
    <source>
        <strain evidence="2">IBRC 10765</strain>
    </source>
</reference>
<comment type="caution">
    <text evidence="1">The sequence shown here is derived from an EMBL/GenBank/DDBJ whole genome shotgun (WGS) entry which is preliminary data.</text>
</comment>
<organism evidence="1 2">
    <name type="scientific">Saccharospirillum mangrovi</name>
    <dbReference type="NCBI Taxonomy" id="2161747"/>
    <lineage>
        <taxon>Bacteria</taxon>
        <taxon>Pseudomonadati</taxon>
        <taxon>Pseudomonadota</taxon>
        <taxon>Gammaproteobacteria</taxon>
        <taxon>Oceanospirillales</taxon>
        <taxon>Saccharospirillaceae</taxon>
        <taxon>Saccharospirillum</taxon>
    </lineage>
</organism>
<dbReference type="InterPro" id="IPR015422">
    <property type="entry name" value="PyrdxlP-dep_Trfase_small"/>
</dbReference>
<sequence length="395" mass="44569">MNKDTMDWSDTARHLQQHYQTFNVSDRILLTGHSHQAWPDVAREGQLLAFEHAALHVDDKWQHAFIQAEQVRKGFAERLGDSRGEYVLGQNTQELLVRWLSALPLISKPHIVTTDGEFHSMRRLLARLNETDITVTRVATEPVDTLAERLWHACTEQTAALLCSMVLFQTGQIVPHLNALAERCAERELPLLLDAYHLVNALPFTMDEALPDSTFIVGGGYKYCQLGEGNCFLRVPKNCNWRPLVTGWYAEFAHLSAAPGNSVPYGTGRWAFEGSTYDPTSHYRAARVWQFFAEQQLDVAKLRSINTAQLSFLRAQLAQYRWPQDVLLPTEPLTALGGFLVIKTPQAEDWVHRLRAQGIWCDSRGDSLRLGPAPYVTETQLQSAAEGLHRVANSS</sequence>
<dbReference type="SUPFAM" id="SSF53383">
    <property type="entry name" value="PLP-dependent transferases"/>
    <property type="match status" value="1"/>
</dbReference>
<evidence type="ECO:0000313" key="1">
    <source>
        <dbReference type="EMBL" id="MFC3853116.1"/>
    </source>
</evidence>
<dbReference type="RefSeq" id="WP_380695964.1">
    <property type="nucleotide sequence ID" value="NZ_JBHRYR010000003.1"/>
</dbReference>
<protein>
    <submittedName>
        <fullName evidence="1">Kynureninase</fullName>
    </submittedName>
</protein>